<organism evidence="2 3">
    <name type="scientific">Solanum tuberosum</name>
    <name type="common">Potato</name>
    <dbReference type="NCBI Taxonomy" id="4113"/>
    <lineage>
        <taxon>Eukaryota</taxon>
        <taxon>Viridiplantae</taxon>
        <taxon>Streptophyta</taxon>
        <taxon>Embryophyta</taxon>
        <taxon>Tracheophyta</taxon>
        <taxon>Spermatophyta</taxon>
        <taxon>Magnoliopsida</taxon>
        <taxon>eudicotyledons</taxon>
        <taxon>Gunneridae</taxon>
        <taxon>Pentapetalae</taxon>
        <taxon>asterids</taxon>
        <taxon>lamiids</taxon>
        <taxon>Solanales</taxon>
        <taxon>Solanaceae</taxon>
        <taxon>Solanoideae</taxon>
        <taxon>Solaneae</taxon>
        <taxon>Solanum</taxon>
    </lineage>
</organism>
<dbReference type="EnsemblPlants" id="PGSC0003DMT400091329">
    <property type="protein sequence ID" value="PGSC0003DMT400091329"/>
    <property type="gene ID" value="PGSC0003DMG400040900"/>
</dbReference>
<accession>M1DMC7</accession>
<evidence type="ECO:0000313" key="2">
    <source>
        <dbReference type="EnsemblPlants" id="PGSC0003DMT400091329"/>
    </source>
</evidence>
<evidence type="ECO:0000256" key="1">
    <source>
        <dbReference type="SAM" id="MobiDB-lite"/>
    </source>
</evidence>
<dbReference type="InParanoid" id="M1DMC7"/>
<reference evidence="3" key="1">
    <citation type="journal article" date="2011" name="Nature">
        <title>Genome sequence and analysis of the tuber crop potato.</title>
        <authorList>
            <consortium name="The Potato Genome Sequencing Consortium"/>
        </authorList>
    </citation>
    <scope>NUCLEOTIDE SEQUENCE [LARGE SCALE GENOMIC DNA]</scope>
    <source>
        <strain evidence="3">cv. DM1-3 516 R44</strain>
    </source>
</reference>
<dbReference type="HOGENOM" id="CLU_1035895_0_0_1"/>
<proteinExistence type="predicted"/>
<reference evidence="2" key="2">
    <citation type="submission" date="2015-06" db="UniProtKB">
        <authorList>
            <consortium name="EnsemblPlants"/>
        </authorList>
    </citation>
    <scope>IDENTIFICATION</scope>
    <source>
        <strain evidence="2">DM1-3 516 R44</strain>
    </source>
</reference>
<keyword evidence="3" id="KW-1185">Reference proteome</keyword>
<feature type="region of interest" description="Disordered" evidence="1">
    <location>
        <begin position="224"/>
        <end position="269"/>
    </location>
</feature>
<dbReference type="AlphaFoldDB" id="M1DMC7"/>
<dbReference type="Proteomes" id="UP000011115">
    <property type="component" value="Unassembled WGS sequence"/>
</dbReference>
<protein>
    <submittedName>
        <fullName evidence="2">Uncharacterized protein</fullName>
    </submittedName>
</protein>
<evidence type="ECO:0000313" key="3">
    <source>
        <dbReference type="Proteomes" id="UP000011115"/>
    </source>
</evidence>
<dbReference type="PaxDb" id="4113-PGSC0003DMT400091329"/>
<feature type="compositionally biased region" description="Low complexity" evidence="1">
    <location>
        <begin position="249"/>
        <end position="261"/>
    </location>
</feature>
<dbReference type="Gramene" id="PGSC0003DMT400091329">
    <property type="protein sequence ID" value="PGSC0003DMT400091329"/>
    <property type="gene ID" value="PGSC0003DMG400040900"/>
</dbReference>
<dbReference type="eggNOG" id="ENOG502R84I">
    <property type="taxonomic scope" value="Eukaryota"/>
</dbReference>
<sequence>MLDQVPLQHTGEFKDVYEIIGKLEKIKSYLLTQEMNMKSIKDLLEKMLDQVQHQHTGKSKDVYEIIGKLEQIKSYLLTQGMDMKSIKDLLEKMLDQVQHQHTGKSKDVYKIIGKLEHIKSYILTQAMHSNVFSGLSYLHSPPPHQPSPPIADQQALVSNQQTIFGPTRSKRFLCPGMDMKSIKDLLEQMLDQVQHQHTGESKDVYEIIRKLEQIKSYLLTQGAGTGPSGAGAGPSRATAGSSGAGAGPSGARAEPSGAGASKRPKLGGI</sequence>
<name>M1DMC7_SOLTU</name>